<dbReference type="AlphaFoldDB" id="X1GPX7"/>
<evidence type="ECO:0000313" key="1">
    <source>
        <dbReference type="EMBL" id="GAH46925.1"/>
    </source>
</evidence>
<sequence length="288" mass="33180">MAERKKHCLFDVHTVKFFCGILSPNQVIAAFDIVATRAKLLLGYLPEYRMNIVYDKKSNSMGWGYIYTIHPEFYYLLIGKNKTGEQLYIESPFVIKENITCSNKDAVILLCGEYKNAKILCRPTNITPTKPIKLLDTEKLVEYNTVQKVTILQKYGKVEEHGSLVFEPAIAKTVPTGHYSNILVSGTALPGWLSFEQLYTIFEYYNNSKKQVDAPIYQRRGCRYIEMAVQKRSYPIIRLSSTNKIVVEYDPELNDGMFALLMSIKIYDPNNSASRWIIFRYADKLSIE</sequence>
<comment type="caution">
    <text evidence="1">The sequence shown here is derived from an EMBL/GenBank/DDBJ whole genome shotgun (WGS) entry which is preliminary data.</text>
</comment>
<accession>X1GPX7</accession>
<gene>
    <name evidence="1" type="ORF">S03H2_15152</name>
</gene>
<name>X1GPX7_9ZZZZ</name>
<organism evidence="1">
    <name type="scientific">marine sediment metagenome</name>
    <dbReference type="NCBI Taxonomy" id="412755"/>
    <lineage>
        <taxon>unclassified sequences</taxon>
        <taxon>metagenomes</taxon>
        <taxon>ecological metagenomes</taxon>
    </lineage>
</organism>
<protein>
    <submittedName>
        <fullName evidence="1">Uncharacterized protein</fullName>
    </submittedName>
</protein>
<dbReference type="EMBL" id="BARU01007692">
    <property type="protein sequence ID" value="GAH46925.1"/>
    <property type="molecule type" value="Genomic_DNA"/>
</dbReference>
<reference evidence="1" key="1">
    <citation type="journal article" date="2014" name="Front. Microbiol.">
        <title>High frequency of phylogenetically diverse reductive dehalogenase-homologous genes in deep subseafloor sedimentary metagenomes.</title>
        <authorList>
            <person name="Kawai M."/>
            <person name="Futagami T."/>
            <person name="Toyoda A."/>
            <person name="Takaki Y."/>
            <person name="Nishi S."/>
            <person name="Hori S."/>
            <person name="Arai W."/>
            <person name="Tsubouchi T."/>
            <person name="Morono Y."/>
            <person name="Uchiyama I."/>
            <person name="Ito T."/>
            <person name="Fujiyama A."/>
            <person name="Inagaki F."/>
            <person name="Takami H."/>
        </authorList>
    </citation>
    <scope>NUCLEOTIDE SEQUENCE</scope>
    <source>
        <strain evidence="1">Expedition CK06-06</strain>
    </source>
</reference>
<proteinExistence type="predicted"/>